<protein>
    <submittedName>
        <fullName evidence="1">Uncharacterized protein</fullName>
    </submittedName>
</protein>
<organism evidence="1 2">
    <name type="scientific">Candidatus Nitrospira inopinata</name>
    <dbReference type="NCBI Taxonomy" id="1715989"/>
    <lineage>
        <taxon>Bacteria</taxon>
        <taxon>Pseudomonadati</taxon>
        <taxon>Nitrospirota</taxon>
        <taxon>Nitrospiria</taxon>
        <taxon>Nitrospirales</taxon>
        <taxon>Nitrospiraceae</taxon>
        <taxon>Nitrospira</taxon>
    </lineage>
</organism>
<dbReference type="KEGG" id="nio:NITINOP_3085"/>
<gene>
    <name evidence="1" type="ORF">NITINOP_3085</name>
</gene>
<proteinExistence type="predicted"/>
<accession>A0A0S4KXD6</accession>
<dbReference type="STRING" id="1715989.NITINOP_3085"/>
<dbReference type="EMBL" id="LN885086">
    <property type="protein sequence ID" value="CUQ68057.1"/>
    <property type="molecule type" value="Genomic_DNA"/>
</dbReference>
<reference evidence="2" key="1">
    <citation type="submission" date="2015-09" db="EMBL/GenBank/DDBJ databases">
        <authorList>
            <person name="Daims H."/>
        </authorList>
    </citation>
    <scope>NUCLEOTIDE SEQUENCE [LARGE SCALE GENOMIC DNA]</scope>
</reference>
<evidence type="ECO:0000313" key="1">
    <source>
        <dbReference type="EMBL" id="CUQ68057.1"/>
    </source>
</evidence>
<evidence type="ECO:0000313" key="2">
    <source>
        <dbReference type="Proteomes" id="UP000066284"/>
    </source>
</evidence>
<dbReference type="InterPro" id="IPR011044">
    <property type="entry name" value="Quino_amine_DH_bsu"/>
</dbReference>
<sequence length="366" mass="41995">MRAEWYDFRACGWQAAHGVRMRMMIMLEDVMQQGGKSLLVTTESGKLIRLDLGSRRFEVLFQHPDRESVFGVTHKDDQVFLSGATFLASGRLCGTQLQDIRIRSPFPPPLRGQARKLMRWFWTELGAHSRVIPYDKPGLHQMNLYGSSLYAAATTWNEVWVMDLDLNVQRRIPLQPHILDYFHLNNVFCDGRHYYVCLNRYAGRPGQGGYAKFDLDWNELERRALGWESHALSVIDGRMFHLSCFSWRSQAQTSHPRKAGLMMEETLVFPYDPSQYFCKDFSMDDEHIVIVGGTSTNREKRSSAAGVVFLLNRRFELLSYEVIPGLGGFNGCRFMGTDYSKGYSSLESDRTALLSETVENRESLPA</sequence>
<dbReference type="SUPFAM" id="SSF50969">
    <property type="entry name" value="YVTN repeat-like/Quinoprotein amine dehydrogenase"/>
    <property type="match status" value="1"/>
</dbReference>
<keyword evidence="2" id="KW-1185">Reference proteome</keyword>
<name>A0A0S4KXD6_9BACT</name>
<dbReference type="AlphaFoldDB" id="A0A0S4KXD6"/>
<dbReference type="Proteomes" id="UP000066284">
    <property type="component" value="Chromosome 1"/>
</dbReference>